<evidence type="ECO:0000256" key="4">
    <source>
        <dbReference type="ARBA" id="ARBA00022475"/>
    </source>
</evidence>
<evidence type="ECO:0000256" key="3">
    <source>
        <dbReference type="ARBA" id="ARBA00022448"/>
    </source>
</evidence>
<feature type="transmembrane region" description="Helical" evidence="8">
    <location>
        <begin position="260"/>
        <end position="282"/>
    </location>
</feature>
<gene>
    <name evidence="9" type="ORF">HMPREF3180_00783</name>
</gene>
<keyword evidence="10" id="KW-1185">Reference proteome</keyword>
<comment type="similarity">
    <text evidence="2">Belongs to the autoinducer-2 exporter (AI-2E) (TC 2.A.86) family.</text>
</comment>
<dbReference type="GO" id="GO:0005886">
    <property type="term" value="C:plasma membrane"/>
    <property type="evidence" value="ECO:0007669"/>
    <property type="project" value="UniProtKB-SubCell"/>
</dbReference>
<protein>
    <recommendedName>
        <fullName evidence="11">Pheromone autoinducer 2 transporter</fullName>
    </recommendedName>
</protein>
<dbReference type="OrthoDB" id="9793390at2"/>
<sequence length="406" mass="46652">MKFYNEKKLLKLRNILIVTVLALLALLLFFRVYDNFAKQIKLVTSTIFPFILSFIIVYCLMPFIDMISEKNKNDIFLKNDKLNELEKVEKMNISDSEKRKKIELFNEISQSKKKKRIKLNRTFAILLVLTIFFVIFLYIVLTIVPIFTKQVSSLIDFLLKNQEKLQNNFFGFLKSNNIDLKSSLMSSKDIIVSNVIKVLSSSFSLISSTFSLLFMTPIFTIMLIFSYDNMENGVKRALQNMDREDLIVLIKNMDETIGKYILVTALDSMIVGVVSFIIFYFLKMDYSMLFSVIIGFGNVIPFIGPFIGLIPAILYAFTKSFKLVIFIVVLITIVQTVEANIVKPWLTGKSVEMHPITTLLVVLIGGALFGIGGAFIAIPAYIIIKLTFLFFWEKYTVDNKLNKNRK</sequence>
<proteinExistence type="inferred from homology"/>
<feature type="transmembrane region" description="Helical" evidence="8">
    <location>
        <begin position="358"/>
        <end position="384"/>
    </location>
</feature>
<evidence type="ECO:0000313" key="10">
    <source>
        <dbReference type="Proteomes" id="UP000070483"/>
    </source>
</evidence>
<evidence type="ECO:0000256" key="5">
    <source>
        <dbReference type="ARBA" id="ARBA00022692"/>
    </source>
</evidence>
<evidence type="ECO:0000256" key="7">
    <source>
        <dbReference type="ARBA" id="ARBA00023136"/>
    </source>
</evidence>
<reference evidence="10" key="1">
    <citation type="submission" date="2016-01" db="EMBL/GenBank/DDBJ databases">
        <authorList>
            <person name="Mitreva M."/>
            <person name="Pepin K.H."/>
            <person name="Mihindukulasuriya K.A."/>
            <person name="Fulton R."/>
            <person name="Fronick C."/>
            <person name="O'Laughlin M."/>
            <person name="Miner T."/>
            <person name="Herter B."/>
            <person name="Rosa B.A."/>
            <person name="Cordes M."/>
            <person name="Tomlinson C."/>
            <person name="Wollam A."/>
            <person name="Palsikar V.B."/>
            <person name="Mardis E.R."/>
            <person name="Wilson R.K."/>
        </authorList>
    </citation>
    <scope>NUCLEOTIDE SEQUENCE [LARGE SCALE GENOMIC DNA]</scope>
    <source>
        <strain evidence="10">KA00185</strain>
    </source>
</reference>
<feature type="transmembrane region" description="Helical" evidence="8">
    <location>
        <begin position="203"/>
        <end position="227"/>
    </location>
</feature>
<feature type="transmembrane region" description="Helical" evidence="8">
    <location>
        <begin position="42"/>
        <end position="64"/>
    </location>
</feature>
<dbReference type="PANTHER" id="PTHR21716">
    <property type="entry name" value="TRANSMEMBRANE PROTEIN"/>
    <property type="match status" value="1"/>
</dbReference>
<organism evidence="9 10">
    <name type="scientific">Leptotrichia wadei</name>
    <dbReference type="NCBI Taxonomy" id="157687"/>
    <lineage>
        <taxon>Bacteria</taxon>
        <taxon>Fusobacteriati</taxon>
        <taxon>Fusobacteriota</taxon>
        <taxon>Fusobacteriia</taxon>
        <taxon>Fusobacteriales</taxon>
        <taxon>Leptotrichiaceae</taxon>
        <taxon>Leptotrichia</taxon>
    </lineage>
</organism>
<dbReference type="AlphaFoldDB" id="A0A134AJU4"/>
<evidence type="ECO:0000256" key="8">
    <source>
        <dbReference type="SAM" id="Phobius"/>
    </source>
</evidence>
<keyword evidence="3" id="KW-0813">Transport</keyword>
<evidence type="ECO:0000256" key="6">
    <source>
        <dbReference type="ARBA" id="ARBA00022989"/>
    </source>
</evidence>
<dbReference type="GO" id="GO:0055085">
    <property type="term" value="P:transmembrane transport"/>
    <property type="evidence" value="ECO:0007669"/>
    <property type="project" value="TreeGrafter"/>
</dbReference>
<feature type="transmembrane region" description="Helical" evidence="8">
    <location>
        <begin position="288"/>
        <end position="316"/>
    </location>
</feature>
<accession>A0A134AJU4</accession>
<keyword evidence="7 8" id="KW-0472">Membrane</keyword>
<dbReference type="Pfam" id="PF01594">
    <property type="entry name" value="AI-2E_transport"/>
    <property type="match status" value="1"/>
</dbReference>
<name>A0A134AJU4_9FUSO</name>
<dbReference type="STRING" id="157687.HMPREF3180_00783"/>
<keyword evidence="5 8" id="KW-0812">Transmembrane</keyword>
<keyword evidence="4" id="KW-1003">Cell membrane</keyword>
<dbReference type="InterPro" id="IPR002549">
    <property type="entry name" value="AI-2E-like"/>
</dbReference>
<comment type="subcellular location">
    <subcellularLocation>
        <location evidence="1">Cell membrane</location>
        <topology evidence="1">Multi-pass membrane protein</topology>
    </subcellularLocation>
</comment>
<evidence type="ECO:0008006" key="11">
    <source>
        <dbReference type="Google" id="ProtNLM"/>
    </source>
</evidence>
<feature type="transmembrane region" description="Helical" evidence="8">
    <location>
        <begin position="323"/>
        <end position="346"/>
    </location>
</feature>
<dbReference type="RefSeq" id="WP_060917640.1">
    <property type="nucleotide sequence ID" value="NZ_KQ960045.1"/>
</dbReference>
<evidence type="ECO:0000313" key="9">
    <source>
        <dbReference type="EMBL" id="KXB68003.1"/>
    </source>
</evidence>
<dbReference type="Proteomes" id="UP000070483">
    <property type="component" value="Unassembled WGS sequence"/>
</dbReference>
<evidence type="ECO:0000256" key="1">
    <source>
        <dbReference type="ARBA" id="ARBA00004651"/>
    </source>
</evidence>
<dbReference type="PATRIC" id="fig|157687.3.peg.779"/>
<comment type="caution">
    <text evidence="9">The sequence shown here is derived from an EMBL/GenBank/DDBJ whole genome shotgun (WGS) entry which is preliminary data.</text>
</comment>
<evidence type="ECO:0000256" key="2">
    <source>
        <dbReference type="ARBA" id="ARBA00009773"/>
    </source>
</evidence>
<dbReference type="PANTHER" id="PTHR21716:SF53">
    <property type="entry name" value="PERMEASE PERM-RELATED"/>
    <property type="match status" value="1"/>
</dbReference>
<feature type="transmembrane region" description="Helical" evidence="8">
    <location>
        <begin position="123"/>
        <end position="147"/>
    </location>
</feature>
<dbReference type="EMBL" id="LSDD01000055">
    <property type="protein sequence ID" value="KXB68003.1"/>
    <property type="molecule type" value="Genomic_DNA"/>
</dbReference>
<keyword evidence="6 8" id="KW-1133">Transmembrane helix</keyword>
<feature type="transmembrane region" description="Helical" evidence="8">
    <location>
        <begin position="12"/>
        <end position="30"/>
    </location>
</feature>